<gene>
    <name evidence="1" type="ORF">WG929_01500</name>
</gene>
<accession>A0ABW8NDR7</accession>
<protein>
    <submittedName>
        <fullName evidence="1">Uncharacterized protein</fullName>
    </submittedName>
</protein>
<name>A0ABW8NDR7_9GAMM</name>
<dbReference type="EMBL" id="JBBKTX010000001">
    <property type="protein sequence ID" value="MFK4751072.1"/>
    <property type="molecule type" value="Genomic_DNA"/>
</dbReference>
<organism evidence="1 2">
    <name type="scientific">Oceanobacter antarcticus</name>
    <dbReference type="NCBI Taxonomy" id="3133425"/>
    <lineage>
        <taxon>Bacteria</taxon>
        <taxon>Pseudomonadati</taxon>
        <taxon>Pseudomonadota</taxon>
        <taxon>Gammaproteobacteria</taxon>
        <taxon>Oceanospirillales</taxon>
        <taxon>Oceanospirillaceae</taxon>
        <taxon>Oceanobacter</taxon>
    </lineage>
</organism>
<dbReference type="Proteomes" id="UP001620597">
    <property type="component" value="Unassembled WGS sequence"/>
</dbReference>
<dbReference type="RefSeq" id="WP_416204589.1">
    <property type="nucleotide sequence ID" value="NZ_JBBKTX010000001.1"/>
</dbReference>
<proteinExistence type="predicted"/>
<evidence type="ECO:0000313" key="1">
    <source>
        <dbReference type="EMBL" id="MFK4751072.1"/>
    </source>
</evidence>
<comment type="caution">
    <text evidence="1">The sequence shown here is derived from an EMBL/GenBank/DDBJ whole genome shotgun (WGS) entry which is preliminary data.</text>
</comment>
<keyword evidence="2" id="KW-1185">Reference proteome</keyword>
<reference evidence="1 2" key="1">
    <citation type="submission" date="2024-03" db="EMBL/GenBank/DDBJ databases">
        <title>High-quality draft genome sequence of Oceanobacter sp. wDCs-4.</title>
        <authorList>
            <person name="Dong C."/>
        </authorList>
    </citation>
    <scope>NUCLEOTIDE SEQUENCE [LARGE SCALE GENOMIC DNA]</scope>
    <source>
        <strain evidence="2">wDCs-4</strain>
    </source>
</reference>
<evidence type="ECO:0000313" key="2">
    <source>
        <dbReference type="Proteomes" id="UP001620597"/>
    </source>
</evidence>
<sequence>MDSRNTDNQQQVGLVVEQDDPRAYALAETLVQEQRENGQLCTGYSA</sequence>